<evidence type="ECO:0000313" key="20">
    <source>
        <dbReference type="Proteomes" id="UP000733744"/>
    </source>
</evidence>
<dbReference type="SUPFAM" id="SSF47226">
    <property type="entry name" value="Histidine-containing phosphotransfer domain, HPT domain"/>
    <property type="match status" value="1"/>
</dbReference>
<dbReference type="Pfam" id="PF13426">
    <property type="entry name" value="PAS_9"/>
    <property type="match status" value="1"/>
</dbReference>
<keyword evidence="5 11" id="KW-0597">Phosphoprotein</keyword>
<evidence type="ECO:0000256" key="2">
    <source>
        <dbReference type="ARBA" id="ARBA00004651"/>
    </source>
</evidence>
<dbReference type="Gene3D" id="1.10.287.130">
    <property type="match status" value="1"/>
</dbReference>
<dbReference type="Pfam" id="PF01627">
    <property type="entry name" value="Hpt"/>
    <property type="match status" value="1"/>
</dbReference>
<dbReference type="EMBL" id="RYFG02000120">
    <property type="protein sequence ID" value="TRW89952.1"/>
    <property type="molecule type" value="Genomic_DNA"/>
</dbReference>
<dbReference type="PROSITE" id="PS50112">
    <property type="entry name" value="PAS"/>
    <property type="match status" value="1"/>
</dbReference>
<evidence type="ECO:0000259" key="17">
    <source>
        <dbReference type="PROSITE" id="PS50839"/>
    </source>
</evidence>
<feature type="transmembrane region" description="Helical" evidence="12">
    <location>
        <begin position="209"/>
        <end position="227"/>
    </location>
</feature>
<evidence type="ECO:0000256" key="8">
    <source>
        <dbReference type="ARBA" id="ARBA00023012"/>
    </source>
</evidence>
<evidence type="ECO:0000259" key="16">
    <source>
        <dbReference type="PROSITE" id="PS50113"/>
    </source>
</evidence>
<keyword evidence="20" id="KW-1185">Reference proteome</keyword>
<dbReference type="Gene3D" id="3.30.565.10">
    <property type="entry name" value="Histidine kinase-like ATPase, C-terminal domain"/>
    <property type="match status" value="1"/>
</dbReference>
<dbReference type="InterPro" id="IPR000700">
    <property type="entry name" value="PAS-assoc_C"/>
</dbReference>
<dbReference type="SMART" id="SM00387">
    <property type="entry name" value="HATPase_c"/>
    <property type="match status" value="1"/>
</dbReference>
<dbReference type="SMART" id="SM00388">
    <property type="entry name" value="HisKA"/>
    <property type="match status" value="1"/>
</dbReference>
<dbReference type="InterPro" id="IPR003594">
    <property type="entry name" value="HATPase_dom"/>
</dbReference>
<dbReference type="InterPro" id="IPR036641">
    <property type="entry name" value="HPT_dom_sf"/>
</dbReference>
<evidence type="ECO:0000256" key="7">
    <source>
        <dbReference type="ARBA" id="ARBA00022989"/>
    </source>
</evidence>
<feature type="transmembrane region" description="Helical" evidence="12">
    <location>
        <begin position="136"/>
        <end position="162"/>
    </location>
</feature>
<dbReference type="InterPro" id="IPR005467">
    <property type="entry name" value="His_kinase_dom"/>
</dbReference>
<evidence type="ECO:0000256" key="3">
    <source>
        <dbReference type="ARBA" id="ARBA00012438"/>
    </source>
</evidence>
<dbReference type="InterPro" id="IPR001789">
    <property type="entry name" value="Sig_transdc_resp-reg_receiver"/>
</dbReference>
<dbReference type="CDD" id="cd16922">
    <property type="entry name" value="HATPase_EvgS-ArcB-TorS-like"/>
    <property type="match status" value="1"/>
</dbReference>
<dbReference type="PANTHER" id="PTHR45339">
    <property type="entry name" value="HYBRID SIGNAL TRANSDUCTION HISTIDINE KINASE J"/>
    <property type="match status" value="1"/>
</dbReference>
<feature type="transmembrane region" description="Helical" evidence="12">
    <location>
        <begin position="95"/>
        <end position="115"/>
    </location>
</feature>
<evidence type="ECO:0000259" key="15">
    <source>
        <dbReference type="PROSITE" id="PS50112"/>
    </source>
</evidence>
<evidence type="ECO:0000256" key="5">
    <source>
        <dbReference type="ARBA" id="ARBA00022553"/>
    </source>
</evidence>
<dbReference type="Gene3D" id="3.30.450.20">
    <property type="entry name" value="PAS domain"/>
    <property type="match status" value="1"/>
</dbReference>
<dbReference type="SUPFAM" id="SSF55785">
    <property type="entry name" value="PYP-like sensor domain (PAS domain)"/>
    <property type="match status" value="1"/>
</dbReference>
<dbReference type="PROSITE" id="PS50839">
    <property type="entry name" value="CHASE"/>
    <property type="match status" value="1"/>
</dbReference>
<dbReference type="SMART" id="SM01079">
    <property type="entry name" value="CHASE"/>
    <property type="match status" value="1"/>
</dbReference>
<evidence type="ECO:0000256" key="12">
    <source>
        <dbReference type="SAM" id="Phobius"/>
    </source>
</evidence>
<evidence type="ECO:0000256" key="11">
    <source>
        <dbReference type="PROSITE-ProRule" id="PRU00169"/>
    </source>
</evidence>
<dbReference type="EC" id="2.7.13.3" evidence="3"/>
<keyword evidence="6 12" id="KW-0812">Transmembrane</keyword>
<dbReference type="CDD" id="cd00088">
    <property type="entry name" value="HPT"/>
    <property type="match status" value="1"/>
</dbReference>
<dbReference type="InterPro" id="IPR006189">
    <property type="entry name" value="CHASE_dom"/>
</dbReference>
<reference evidence="19 20" key="1">
    <citation type="journal article" date="2019" name="Antonie Van Leeuwenhoek">
        <title>Description of 'Ca. Methylobacter oryzae' KRF1, a novel species from the environmentally important Methylobacter clade 2.</title>
        <authorList>
            <person name="Khatri K."/>
            <person name="Mohite J.A."/>
            <person name="Pandit P.S."/>
            <person name="Bahulikar R."/>
            <person name="Rahalkar M.C."/>
        </authorList>
    </citation>
    <scope>NUCLEOTIDE SEQUENCE [LARGE SCALE GENOMIC DNA]</scope>
    <source>
        <strain evidence="19 20">KRF1</strain>
    </source>
</reference>
<accession>A0ABY3C513</accession>
<protein>
    <recommendedName>
        <fullName evidence="3">histidine kinase</fullName>
        <ecNumber evidence="3">2.7.13.3</ecNumber>
    </recommendedName>
</protein>
<evidence type="ECO:0000256" key="10">
    <source>
        <dbReference type="PROSITE-ProRule" id="PRU00110"/>
    </source>
</evidence>
<dbReference type="InterPro" id="IPR004358">
    <property type="entry name" value="Sig_transdc_His_kin-like_C"/>
</dbReference>
<dbReference type="Proteomes" id="UP000733744">
    <property type="component" value="Unassembled WGS sequence"/>
</dbReference>
<feature type="transmembrane region" description="Helical" evidence="12">
    <location>
        <begin position="174"/>
        <end position="197"/>
    </location>
</feature>
<proteinExistence type="predicted"/>
<name>A0ABY3C513_9GAMM</name>
<dbReference type="InterPro" id="IPR036890">
    <property type="entry name" value="HATPase_C_sf"/>
</dbReference>
<dbReference type="Pfam" id="PF03924">
    <property type="entry name" value="CHASE"/>
    <property type="match status" value="1"/>
</dbReference>
<dbReference type="InterPro" id="IPR000014">
    <property type="entry name" value="PAS"/>
</dbReference>
<evidence type="ECO:0000259" key="14">
    <source>
        <dbReference type="PROSITE" id="PS50110"/>
    </source>
</evidence>
<dbReference type="SUPFAM" id="SSF52172">
    <property type="entry name" value="CheY-like"/>
    <property type="match status" value="1"/>
</dbReference>
<evidence type="ECO:0000313" key="19">
    <source>
        <dbReference type="EMBL" id="TRW89952.1"/>
    </source>
</evidence>
<dbReference type="InterPro" id="IPR003661">
    <property type="entry name" value="HisK_dim/P_dom"/>
</dbReference>
<feature type="domain" description="Response regulatory" evidence="14">
    <location>
        <begin position="976"/>
        <end position="1092"/>
    </location>
</feature>
<dbReference type="PROSITE" id="PS50110">
    <property type="entry name" value="RESPONSE_REGULATORY"/>
    <property type="match status" value="1"/>
</dbReference>
<organism evidence="19 20">
    <name type="scientific">Candidatus Methylobacter oryzae</name>
    <dbReference type="NCBI Taxonomy" id="2497749"/>
    <lineage>
        <taxon>Bacteria</taxon>
        <taxon>Pseudomonadati</taxon>
        <taxon>Pseudomonadota</taxon>
        <taxon>Gammaproteobacteria</taxon>
        <taxon>Methylococcales</taxon>
        <taxon>Methylococcaceae</taxon>
        <taxon>Methylobacter</taxon>
    </lineage>
</organism>
<keyword evidence="9 12" id="KW-0472">Membrane</keyword>
<dbReference type="CDD" id="cd17546">
    <property type="entry name" value="REC_hyHK_CKI1_RcsC-like"/>
    <property type="match status" value="1"/>
</dbReference>
<dbReference type="PROSITE" id="PS50894">
    <property type="entry name" value="HPT"/>
    <property type="match status" value="1"/>
</dbReference>
<dbReference type="InterPro" id="IPR011006">
    <property type="entry name" value="CheY-like_superfamily"/>
</dbReference>
<dbReference type="NCBIfam" id="TIGR00229">
    <property type="entry name" value="sensory_box"/>
    <property type="match status" value="1"/>
</dbReference>
<dbReference type="SMART" id="SM00086">
    <property type="entry name" value="PAC"/>
    <property type="match status" value="1"/>
</dbReference>
<dbReference type="SMART" id="SM00091">
    <property type="entry name" value="PAS"/>
    <property type="match status" value="1"/>
</dbReference>
<feature type="domain" description="HPt" evidence="18">
    <location>
        <begin position="1134"/>
        <end position="1224"/>
    </location>
</feature>
<comment type="catalytic activity">
    <reaction evidence="1">
        <text>ATP + protein L-histidine = ADP + protein N-phospho-L-histidine.</text>
        <dbReference type="EC" id="2.7.13.3"/>
    </reaction>
</comment>
<dbReference type="PROSITE" id="PS50113">
    <property type="entry name" value="PAC"/>
    <property type="match status" value="1"/>
</dbReference>
<dbReference type="InterPro" id="IPR008207">
    <property type="entry name" value="Sig_transdc_His_kin_Hpt_dom"/>
</dbReference>
<evidence type="ECO:0000256" key="4">
    <source>
        <dbReference type="ARBA" id="ARBA00022475"/>
    </source>
</evidence>
<dbReference type="SUPFAM" id="SSF55874">
    <property type="entry name" value="ATPase domain of HSP90 chaperone/DNA topoisomerase II/histidine kinase"/>
    <property type="match status" value="1"/>
</dbReference>
<dbReference type="Gene3D" id="3.40.50.2300">
    <property type="match status" value="1"/>
</dbReference>
<keyword evidence="8" id="KW-0902">Two-component regulatory system</keyword>
<keyword evidence="4" id="KW-1003">Cell membrane</keyword>
<dbReference type="SMART" id="SM00448">
    <property type="entry name" value="REC"/>
    <property type="match status" value="1"/>
</dbReference>
<comment type="subcellular location">
    <subcellularLocation>
        <location evidence="2">Cell membrane</location>
        <topology evidence="2">Multi-pass membrane protein</topology>
    </subcellularLocation>
</comment>
<feature type="domain" description="PAS" evidence="15">
    <location>
        <begin position="572"/>
        <end position="618"/>
    </location>
</feature>
<dbReference type="CDD" id="cd00082">
    <property type="entry name" value="HisKA"/>
    <property type="match status" value="1"/>
</dbReference>
<feature type="domain" description="PAC" evidence="16">
    <location>
        <begin position="661"/>
        <end position="713"/>
    </location>
</feature>
<dbReference type="PROSITE" id="PS50109">
    <property type="entry name" value="HIS_KIN"/>
    <property type="match status" value="1"/>
</dbReference>
<dbReference type="PANTHER" id="PTHR45339:SF3">
    <property type="entry name" value="HISTIDINE KINASE"/>
    <property type="match status" value="1"/>
</dbReference>
<feature type="transmembrane region" description="Helical" evidence="12">
    <location>
        <begin position="58"/>
        <end position="83"/>
    </location>
</feature>
<dbReference type="Gene3D" id="1.20.120.160">
    <property type="entry name" value="HPT domain"/>
    <property type="match status" value="1"/>
</dbReference>
<gene>
    <name evidence="19" type="ORF">EKO24_020230</name>
</gene>
<dbReference type="SUPFAM" id="SSF47384">
    <property type="entry name" value="Homodimeric domain of signal transducing histidine kinase"/>
    <property type="match status" value="1"/>
</dbReference>
<dbReference type="PRINTS" id="PR00344">
    <property type="entry name" value="BCTRLSENSOR"/>
</dbReference>
<feature type="transmembrane region" description="Helical" evidence="12">
    <location>
        <begin position="20"/>
        <end position="46"/>
    </location>
</feature>
<sequence length="1312" mass="145388">MAQAKHGKVFSFLAFNPTKSFAWLLQVIGLSIAYFVTGKLGAYLAIPPGYATAIWPPSGIALAGVLIYGYRVWPGILLGSFLVNFSTTLDASLETFTSVVITLIISCGASLQAVAGKYLVGRFANFPNALTEEKEVFLFLLFGGFCSALVNSSIAVSTLMAAGRILSSNFLNNWATWWLGDVLGIFIFTPLALIWVLKPSEPWRNRRMAITLPIVSTFLLTTAIVFYETQNNNARLKLEFDQHAAELSLAVEKSISNHINVLRSLGSFYEASSLVSRQEFQTFVTHALDDFQGIQALSWNPRILLPERETFEHGIQNEGYPNFQITERNAAKQLTRAQDRPEYVAVGFIEPYKGNENALGFDVYSDKLRREAIDRARDTGEIAITARIKLVQERGDQYGALAFMPLYRKDLPHNTLEERRSNILGYLVAVFRGGDIVSTAIKDSDRPNLSYKLIDETAPVTEQLLFASSSQEELKPFVLQEKGLFGRDLSLVNSLTMNVGGRLWRLEVVPTQDYFTYRHSSSVWLILLAGLMLTSLAGTFFMVSSGRESVLRRLVDERAAALTVALHEAGKAKKALENVLSSATQISIIATTPDGVITIFNHGAELMLGYGAEEMIGKHSPVIIHLQEEITRHAQELSLELGRPISGLEVFWVKADRLGQEKREWTYVRKDKSTLIVSLAVTTILDENGEITGYLSIAEDISERKQNEAIVLLAKNRAEALAQSKSEFLANMSHEIRTPMNAIIGLSYLALNKEVPDEVRNYLEKINSSSNSLLSILNDILDFSRLEVGRLTIEHSSFDLYVILDSIRNLFADHAAEKGLDFNINVEADIPRFLLGDGLRLKQILVNLVGNAIKFTEQGAVTLEITLQYFYRSQAKLSFYVIDTGIGISDRDCEKLFQPFSQVDGSITRRFGGSGLGLAISHNLLKLMGGELAVESTSGKGSIFSFELILGISSMPTTLPANPAQRDFGKLLAGTRILVVEDNPTNQQVIKELLNLSRITVEIANNGAEVMGLLDNDAFDAVLMDMHMPEMDGFEATKLIRNQARFINLPIIALTAGVTQEEQQKCMALGMNGFVAKPINPQKLMSLLVQLIKPDEAVGVETGAIMPAIDIATPDTDEQPILDLNNLLLMINDNRELATRLLFSFMENTKGLPDEVEALVYAGDFAAVKELLHKIKGSSGNIGAMRLHSAAEALETEFKAALPAVSMHYFRKVFDQTVSAISALHHPEQPAQQFSGNAEASRRIVAELDLLLKKNDFIPESVLASLKPHLSGNQLDWFNRLRKLINKFEYAEARKILHQFEELSSAQEKLND</sequence>
<dbReference type="InterPro" id="IPR042240">
    <property type="entry name" value="CHASE_sf"/>
</dbReference>
<dbReference type="Pfam" id="PF05231">
    <property type="entry name" value="MASE1"/>
    <property type="match status" value="1"/>
</dbReference>
<dbReference type="Pfam" id="PF00072">
    <property type="entry name" value="Response_reg"/>
    <property type="match status" value="1"/>
</dbReference>
<dbReference type="InterPro" id="IPR001610">
    <property type="entry name" value="PAC"/>
</dbReference>
<evidence type="ECO:0000259" key="13">
    <source>
        <dbReference type="PROSITE" id="PS50109"/>
    </source>
</evidence>
<feature type="modified residue" description="Phosphohistidine" evidence="10">
    <location>
        <position position="1173"/>
    </location>
</feature>
<dbReference type="Pfam" id="PF00512">
    <property type="entry name" value="HisKA"/>
    <property type="match status" value="1"/>
</dbReference>
<feature type="domain" description="Histidine kinase" evidence="13">
    <location>
        <begin position="731"/>
        <end position="952"/>
    </location>
</feature>
<dbReference type="InterPro" id="IPR007895">
    <property type="entry name" value="MASE1"/>
</dbReference>
<feature type="modified residue" description="4-aspartylphosphate" evidence="11">
    <location>
        <position position="1025"/>
    </location>
</feature>
<comment type="caution">
    <text evidence="19">The sequence shown here is derived from an EMBL/GenBank/DDBJ whole genome shotgun (WGS) entry which is preliminary data.</text>
</comment>
<dbReference type="InterPro" id="IPR035965">
    <property type="entry name" value="PAS-like_dom_sf"/>
</dbReference>
<evidence type="ECO:0000259" key="18">
    <source>
        <dbReference type="PROSITE" id="PS50894"/>
    </source>
</evidence>
<evidence type="ECO:0000256" key="9">
    <source>
        <dbReference type="ARBA" id="ARBA00023136"/>
    </source>
</evidence>
<feature type="domain" description="CHASE" evidence="17">
    <location>
        <begin position="271"/>
        <end position="507"/>
    </location>
</feature>
<evidence type="ECO:0000256" key="6">
    <source>
        <dbReference type="ARBA" id="ARBA00022692"/>
    </source>
</evidence>
<dbReference type="Pfam" id="PF02518">
    <property type="entry name" value="HATPase_c"/>
    <property type="match status" value="1"/>
</dbReference>
<dbReference type="InterPro" id="IPR036097">
    <property type="entry name" value="HisK_dim/P_sf"/>
</dbReference>
<dbReference type="Gene3D" id="3.30.450.350">
    <property type="entry name" value="CHASE domain"/>
    <property type="match status" value="1"/>
</dbReference>
<dbReference type="CDD" id="cd00130">
    <property type="entry name" value="PAS"/>
    <property type="match status" value="1"/>
</dbReference>
<keyword evidence="7 12" id="KW-1133">Transmembrane helix</keyword>
<evidence type="ECO:0000256" key="1">
    <source>
        <dbReference type="ARBA" id="ARBA00000085"/>
    </source>
</evidence>
<feature type="transmembrane region" description="Helical" evidence="12">
    <location>
        <begin position="523"/>
        <end position="543"/>
    </location>
</feature>